<dbReference type="OrthoDB" id="272271at2759"/>
<dbReference type="Proteomes" id="UP000277928">
    <property type="component" value="Unassembled WGS sequence"/>
</dbReference>
<evidence type="ECO:0000313" key="2">
    <source>
        <dbReference type="Proteomes" id="UP000277928"/>
    </source>
</evidence>
<gene>
    <name evidence="1" type="ORF">NLS_LOCUS8712</name>
</gene>
<dbReference type="EMBL" id="UYRX01001166">
    <property type="protein sequence ID" value="VDK88517.1"/>
    <property type="molecule type" value="Genomic_DNA"/>
</dbReference>
<accession>A0A3P6TSN1</accession>
<keyword evidence="2" id="KW-1185">Reference proteome</keyword>
<reference evidence="1 2" key="1">
    <citation type="submission" date="2018-08" db="EMBL/GenBank/DDBJ databases">
        <authorList>
            <person name="Laetsch R D."/>
            <person name="Stevens L."/>
            <person name="Kumar S."/>
            <person name="Blaxter L. M."/>
        </authorList>
    </citation>
    <scope>NUCLEOTIDE SEQUENCE [LARGE SCALE GENOMIC DNA]</scope>
</reference>
<name>A0A3P6TSN1_LITSI</name>
<evidence type="ECO:0000313" key="1">
    <source>
        <dbReference type="EMBL" id="VDK88517.1"/>
    </source>
</evidence>
<sequence>MLLGCSLSDEYYQMARVLKLKPSDIYKLSLTASFFTEKTPRICRSHFFPFGQEYDEFAKLYALESSMEFKLEIIRNCRFFLSRPLTSRRKRRRRRIIDILYF</sequence>
<proteinExistence type="predicted"/>
<dbReference type="STRING" id="42156.A0A3P6TSN1"/>
<protein>
    <submittedName>
        <fullName evidence="1">Uncharacterized protein</fullName>
    </submittedName>
</protein>
<dbReference type="AlphaFoldDB" id="A0A3P6TSN1"/>
<organism evidence="1 2">
    <name type="scientific">Litomosoides sigmodontis</name>
    <name type="common">Filarial nematode worm</name>
    <dbReference type="NCBI Taxonomy" id="42156"/>
    <lineage>
        <taxon>Eukaryota</taxon>
        <taxon>Metazoa</taxon>
        <taxon>Ecdysozoa</taxon>
        <taxon>Nematoda</taxon>
        <taxon>Chromadorea</taxon>
        <taxon>Rhabditida</taxon>
        <taxon>Spirurina</taxon>
        <taxon>Spiruromorpha</taxon>
        <taxon>Filarioidea</taxon>
        <taxon>Onchocercidae</taxon>
        <taxon>Litomosoides</taxon>
    </lineage>
</organism>